<dbReference type="GO" id="GO:0001717">
    <property type="term" value="P:conversion of seryl-tRNAsec to selenocys-tRNAsec"/>
    <property type="evidence" value="ECO:0007669"/>
    <property type="project" value="InterPro"/>
</dbReference>
<keyword evidence="10" id="KW-0663">Pyridoxal phosphate</keyword>
<dbReference type="EC" id="2.9.1.2" evidence="5"/>
<dbReference type="InterPro" id="IPR015421">
    <property type="entry name" value="PyrdxlP-dep_Trfase_major"/>
</dbReference>
<dbReference type="PANTHER" id="PTHR12944:SF2">
    <property type="entry name" value="O-PHOSPHOSERYL-TRNA(SEC) SELENIUM TRANSFERASE"/>
    <property type="match status" value="1"/>
</dbReference>
<evidence type="ECO:0000256" key="13">
    <source>
        <dbReference type="ARBA" id="ARBA00026053"/>
    </source>
</evidence>
<evidence type="ECO:0000256" key="14">
    <source>
        <dbReference type="ARBA" id="ARBA00030669"/>
    </source>
</evidence>
<dbReference type="RefSeq" id="XP_026124098.1">
    <property type="nucleotide sequence ID" value="XM_026268313.1"/>
</dbReference>
<sequence>MKMQSVPVSGAINAGFAASFITEIIKMYPGRASASPSLDVLITLLTLGANGYKKLLSERKELYGHLAQEMSAVAERHGERLQHTPHKPITLGSSRWVWSRP</sequence>
<dbReference type="InterPro" id="IPR015424">
    <property type="entry name" value="PyrdxlP-dep_Trfase"/>
</dbReference>
<comment type="subunit">
    <text evidence="13">Homotetramer formed by a catalytic dimer and a non-catalytic dimer serving as a binding platform that orients tRNASec for catalysis. Each tetramer binds the CCA ends of two tRNAs which point to the active sites of the catalytic dimer.</text>
</comment>
<evidence type="ECO:0000256" key="1">
    <source>
        <dbReference type="ARBA" id="ARBA00001933"/>
    </source>
</evidence>
<keyword evidence="18" id="KW-1185">Reference proteome</keyword>
<comment type="pathway">
    <text evidence="3">Aminoacyl-tRNA biosynthesis; selenocysteinyl-tRNA(Sec) biosynthesis; selenocysteinyl-tRNA(Sec) from L-seryl-tRNA(Sec) (archaeal/eukaryal route): step 2/2.</text>
</comment>
<gene>
    <name evidence="19" type="primary">LOC113106416</name>
</gene>
<evidence type="ECO:0000313" key="19">
    <source>
        <dbReference type="RefSeq" id="XP_026124098.1"/>
    </source>
</evidence>
<comment type="function">
    <text evidence="2">Converts O-phosphoseryl-tRNA(Sec) to selenocysteinyl-tRNA(Sec) required for selenoprotein biosynthesis.</text>
</comment>
<keyword evidence="7" id="KW-0820">tRNA-binding</keyword>
<comment type="cofactor">
    <cofactor evidence="1">
        <name>pyridoxal 5'-phosphate</name>
        <dbReference type="ChEBI" id="CHEBI:597326"/>
    </cofactor>
</comment>
<evidence type="ECO:0000256" key="4">
    <source>
        <dbReference type="ARBA" id="ARBA00007037"/>
    </source>
</evidence>
<evidence type="ECO:0000313" key="18">
    <source>
        <dbReference type="Proteomes" id="UP000515129"/>
    </source>
</evidence>
<dbReference type="GO" id="GO:0001514">
    <property type="term" value="P:selenocysteine incorporation"/>
    <property type="evidence" value="ECO:0007669"/>
    <property type="project" value="TreeGrafter"/>
</dbReference>
<dbReference type="GO" id="GO:0000049">
    <property type="term" value="F:tRNA binding"/>
    <property type="evidence" value="ECO:0007669"/>
    <property type="project" value="UniProtKB-KW"/>
</dbReference>
<evidence type="ECO:0000256" key="2">
    <source>
        <dbReference type="ARBA" id="ARBA00002552"/>
    </source>
</evidence>
<comment type="catalytic activity">
    <reaction evidence="17">
        <text>O-phospho-L-seryl-tRNA(Sec) + selenophosphate + H2O = L-selenocysteinyl-tRNA(Sec) + 2 phosphate</text>
        <dbReference type="Rhea" id="RHEA:25041"/>
        <dbReference type="Rhea" id="RHEA-COMP:9743"/>
        <dbReference type="Rhea" id="RHEA-COMP:9947"/>
        <dbReference type="ChEBI" id="CHEBI:15377"/>
        <dbReference type="ChEBI" id="CHEBI:16144"/>
        <dbReference type="ChEBI" id="CHEBI:43474"/>
        <dbReference type="ChEBI" id="CHEBI:78551"/>
        <dbReference type="ChEBI" id="CHEBI:78573"/>
        <dbReference type="EC" id="2.9.1.2"/>
    </reaction>
</comment>
<dbReference type="OrthoDB" id="10263545at2759"/>
<keyword evidence="8" id="KW-0808">Transferase</keyword>
<dbReference type="GO" id="GO:0098621">
    <property type="term" value="F:O-phosphoseryl-tRNA(Sec) selenium transferase activity"/>
    <property type="evidence" value="ECO:0007669"/>
    <property type="project" value="UniProtKB-EC"/>
</dbReference>
<dbReference type="InterPro" id="IPR008829">
    <property type="entry name" value="SepSecS/SepCysS"/>
</dbReference>
<evidence type="ECO:0000256" key="11">
    <source>
        <dbReference type="ARBA" id="ARBA00022917"/>
    </source>
</evidence>
<dbReference type="Proteomes" id="UP000515129">
    <property type="component" value="Chromosome 7"/>
</dbReference>
<dbReference type="KEGG" id="caua:113106416"/>
<evidence type="ECO:0000256" key="16">
    <source>
        <dbReference type="ARBA" id="ARBA00032693"/>
    </source>
</evidence>
<dbReference type="Pfam" id="PF05889">
    <property type="entry name" value="SepSecS"/>
    <property type="match status" value="1"/>
</dbReference>
<dbReference type="InterPro" id="IPR019872">
    <property type="entry name" value="Sec-tRNA_Se_transferase"/>
</dbReference>
<keyword evidence="11" id="KW-0648">Protein biosynthesis</keyword>
<evidence type="ECO:0000256" key="10">
    <source>
        <dbReference type="ARBA" id="ARBA00022898"/>
    </source>
</evidence>
<name>A0A6P6PSN5_CARAU</name>
<dbReference type="AlphaFoldDB" id="A0A6P6PSN5"/>
<organism evidence="18 19">
    <name type="scientific">Carassius auratus</name>
    <name type="common">Goldfish</name>
    <dbReference type="NCBI Taxonomy" id="7957"/>
    <lineage>
        <taxon>Eukaryota</taxon>
        <taxon>Metazoa</taxon>
        <taxon>Chordata</taxon>
        <taxon>Craniata</taxon>
        <taxon>Vertebrata</taxon>
        <taxon>Euteleostomi</taxon>
        <taxon>Actinopterygii</taxon>
        <taxon>Neopterygii</taxon>
        <taxon>Teleostei</taxon>
        <taxon>Ostariophysi</taxon>
        <taxon>Cypriniformes</taxon>
        <taxon>Cyprinidae</taxon>
        <taxon>Cyprininae</taxon>
        <taxon>Carassius</taxon>
    </lineage>
</organism>
<dbReference type="Gene3D" id="3.40.640.10">
    <property type="entry name" value="Type I PLP-dependent aspartate aminotransferase-like (Major domain)"/>
    <property type="match status" value="1"/>
</dbReference>
<accession>A0A6P6PSN5</accession>
<evidence type="ECO:0000256" key="5">
    <source>
        <dbReference type="ARBA" id="ARBA00012464"/>
    </source>
</evidence>
<comment type="similarity">
    <text evidence="4">Belongs to the SepSecS family.</text>
</comment>
<evidence type="ECO:0000256" key="7">
    <source>
        <dbReference type="ARBA" id="ARBA00022555"/>
    </source>
</evidence>
<evidence type="ECO:0000256" key="15">
    <source>
        <dbReference type="ARBA" id="ARBA00032048"/>
    </source>
</evidence>
<proteinExistence type="inferred from homology"/>
<evidence type="ECO:0000256" key="6">
    <source>
        <dbReference type="ARBA" id="ARBA00021963"/>
    </source>
</evidence>
<evidence type="ECO:0000256" key="17">
    <source>
        <dbReference type="ARBA" id="ARBA00048808"/>
    </source>
</evidence>
<keyword evidence="9" id="KW-0694">RNA-binding</keyword>
<keyword evidence="12" id="KW-0711">Selenium</keyword>
<protein>
    <recommendedName>
        <fullName evidence="6">O-phosphoseryl-tRNA(Sec) selenium transferase</fullName>
        <ecNumber evidence="5">2.9.1.2</ecNumber>
    </recommendedName>
    <alternativeName>
        <fullName evidence="14">Selenocysteine synthase</fullName>
    </alternativeName>
    <alternativeName>
        <fullName evidence="15">Selenocysteinyl-tRNA(Sec) synthase</fullName>
    </alternativeName>
    <alternativeName>
        <fullName evidence="16">Sep-tRNA:Sec-tRNA synthase</fullName>
    </alternativeName>
</protein>
<evidence type="ECO:0000256" key="12">
    <source>
        <dbReference type="ARBA" id="ARBA00023266"/>
    </source>
</evidence>
<evidence type="ECO:0000256" key="9">
    <source>
        <dbReference type="ARBA" id="ARBA00022884"/>
    </source>
</evidence>
<dbReference type="SUPFAM" id="SSF53383">
    <property type="entry name" value="PLP-dependent transferases"/>
    <property type="match status" value="1"/>
</dbReference>
<dbReference type="PANTHER" id="PTHR12944">
    <property type="entry name" value="SOLUBLE LIVER ANTIGEN/LIVER PANCREAS ANTIGEN"/>
    <property type="match status" value="1"/>
</dbReference>
<evidence type="ECO:0000256" key="8">
    <source>
        <dbReference type="ARBA" id="ARBA00022679"/>
    </source>
</evidence>
<evidence type="ECO:0000256" key="3">
    <source>
        <dbReference type="ARBA" id="ARBA00004822"/>
    </source>
</evidence>
<dbReference type="UniPathway" id="UPA00906">
    <property type="reaction ID" value="UER00898"/>
</dbReference>
<dbReference type="GeneID" id="113106416"/>
<reference evidence="19" key="1">
    <citation type="submission" date="2025-08" db="UniProtKB">
        <authorList>
            <consortium name="RefSeq"/>
        </authorList>
    </citation>
    <scope>IDENTIFICATION</scope>
    <source>
        <strain evidence="19">Wakin</strain>
        <tissue evidence="19">Muscle</tissue>
    </source>
</reference>